<evidence type="ECO:0000259" key="3">
    <source>
        <dbReference type="Pfam" id="PF10727"/>
    </source>
</evidence>
<evidence type="ECO:0000259" key="4">
    <source>
        <dbReference type="Pfam" id="PF10728"/>
    </source>
</evidence>
<dbReference type="AlphaFoldDB" id="A0A095KYS5"/>
<dbReference type="InterPro" id="IPR036291">
    <property type="entry name" value="NAD(P)-bd_dom_sf"/>
</dbReference>
<feature type="region of interest" description="Disordered" evidence="1">
    <location>
        <begin position="57"/>
        <end position="97"/>
    </location>
</feature>
<dbReference type="Gene3D" id="1.10.1040.20">
    <property type="entry name" value="ProC-like, C-terminal domain"/>
    <property type="match status" value="1"/>
</dbReference>
<comment type="caution">
    <text evidence="5">The sequence shown here is derived from an EMBL/GenBank/DDBJ whole genome shotgun (WGS) entry which is preliminary data.</text>
</comment>
<reference evidence="5 6" key="1">
    <citation type="submission" date="2014-08" db="EMBL/GenBank/DDBJ databases">
        <authorList>
            <person name="Bunnell A."/>
            <person name="Chain P.S."/>
            <person name="Chertkov O."/>
            <person name="Currie B.J."/>
            <person name="Daligault H.E."/>
            <person name="Davenport K.W."/>
            <person name="Davis C."/>
            <person name="Gleasner C.D."/>
            <person name="Johnson S.L."/>
            <person name="Kaestli M."/>
            <person name="Koren S."/>
            <person name="Kunde Y.A."/>
            <person name="Mayo M."/>
            <person name="McMurry K.K."/>
            <person name="Price E.P."/>
            <person name="Reitenga K.G."/>
            <person name="Robison R."/>
            <person name="Rosovitz M.J."/>
            <person name="Sarovich D.S."/>
            <person name="Teshima H."/>
        </authorList>
    </citation>
    <scope>NUCLEOTIDE SEQUENCE [LARGE SCALE GENOMIC DNA]</scope>
    <source>
        <strain evidence="5 6">MSHR44</strain>
    </source>
</reference>
<dbReference type="SUPFAM" id="SSF51735">
    <property type="entry name" value="NAD(P)-binding Rossmann-fold domains"/>
    <property type="match status" value="2"/>
</dbReference>
<dbReference type="Proteomes" id="UP000030475">
    <property type="component" value="Unassembled WGS sequence"/>
</dbReference>
<feature type="domain" description="Pyrroline-5-carboxylate reductase catalytic N-terminal" evidence="2">
    <location>
        <begin position="8"/>
        <end position="53"/>
    </location>
</feature>
<protein>
    <submittedName>
        <fullName evidence="5">NAD binding domain of 6-phosphogluconate dehydrogenase family protein</fullName>
    </submittedName>
</protein>
<dbReference type="Pfam" id="PF03807">
    <property type="entry name" value="F420_oxidored"/>
    <property type="match status" value="1"/>
</dbReference>
<feature type="domain" description="Putative oxidoreductase/dehydrogenase Rossmann-like" evidence="3">
    <location>
        <begin position="113"/>
        <end position="193"/>
    </location>
</feature>
<name>A0A095KYS5_BURPE</name>
<evidence type="ECO:0000313" key="5">
    <source>
        <dbReference type="EMBL" id="KGX06794.1"/>
    </source>
</evidence>
<evidence type="ECO:0000259" key="2">
    <source>
        <dbReference type="Pfam" id="PF03807"/>
    </source>
</evidence>
<gene>
    <name evidence="5" type="ORF">Y036_2843</name>
</gene>
<dbReference type="Pfam" id="PF10727">
    <property type="entry name" value="Rossmann-like"/>
    <property type="match status" value="1"/>
</dbReference>
<evidence type="ECO:0000313" key="6">
    <source>
        <dbReference type="Proteomes" id="UP000030475"/>
    </source>
</evidence>
<dbReference type="SUPFAM" id="SSF48179">
    <property type="entry name" value="6-phosphogluconate dehydrogenase C-terminal domain-like"/>
    <property type="match status" value="1"/>
</dbReference>
<sequence>MSLSATPRIGFIGAGRLARCVARRFARAGYDVVAVASRSSASAAALAAQIDAERAARQAGSNPAPHSALNSVPNITPDVAANGAPNASSKTASKVPSSAASQAASSVAPASAPDAGRSRARCAALDSPQAVVDAADLIFVTTPDDALGRIAAELRFAPARAGEQALVHCSGASGVDLLDPARAQGAATGGFHPLYLFGGDDADLARIDGCSVTIEADGALKDALMALAAALGCHPLSIPAGGRMLYHAAANYAASFALCNLAECVELWRSLGFAEDDALRALLPMLAGTIETARDKGLANALAGPVSRGDVGIVERQLALLESRGGDHAAFYAFHTRRAVALARRRASPPPSLDALERALDASLARSLDLARPACDEP</sequence>
<organism evidence="5 6">
    <name type="scientific">Burkholderia pseudomallei</name>
    <name type="common">Pseudomonas pseudomallei</name>
    <dbReference type="NCBI Taxonomy" id="28450"/>
    <lineage>
        <taxon>Bacteria</taxon>
        <taxon>Pseudomonadati</taxon>
        <taxon>Pseudomonadota</taxon>
        <taxon>Betaproteobacteria</taxon>
        <taxon>Burkholderiales</taxon>
        <taxon>Burkholderiaceae</taxon>
        <taxon>Burkholderia</taxon>
        <taxon>pseudomallei group</taxon>
    </lineage>
</organism>
<dbReference type="InterPro" id="IPR037108">
    <property type="entry name" value="TM1727-like_C_sf"/>
</dbReference>
<dbReference type="InterPro" id="IPR018931">
    <property type="entry name" value="DUF2520"/>
</dbReference>
<proteinExistence type="predicted"/>
<dbReference type="InterPro" id="IPR019665">
    <property type="entry name" value="OxRdtase/DH_put_Rossmann_dom"/>
</dbReference>
<dbReference type="KEGG" id="but:X994_3525"/>
<dbReference type="PANTHER" id="PTHR40459">
    <property type="entry name" value="CONSERVED HYPOTHETICAL ALANINE AND LEUCINE RICH PROTEIN"/>
    <property type="match status" value="1"/>
</dbReference>
<dbReference type="RefSeq" id="WP_004522286.1">
    <property type="nucleotide sequence ID" value="NZ_AP028081.1"/>
</dbReference>
<dbReference type="PANTHER" id="PTHR40459:SF1">
    <property type="entry name" value="CONSERVED HYPOTHETICAL ALANINE AND LEUCINE RICH PROTEIN"/>
    <property type="match status" value="1"/>
</dbReference>
<dbReference type="EMBL" id="JQIM01000010">
    <property type="protein sequence ID" value="KGX06794.1"/>
    <property type="molecule type" value="Genomic_DNA"/>
</dbReference>
<evidence type="ECO:0000256" key="1">
    <source>
        <dbReference type="SAM" id="MobiDB-lite"/>
    </source>
</evidence>
<dbReference type="Gene3D" id="3.40.50.720">
    <property type="entry name" value="NAD(P)-binding Rossmann-like Domain"/>
    <property type="match status" value="2"/>
</dbReference>
<dbReference type="Pfam" id="PF10728">
    <property type="entry name" value="DUF2520"/>
    <property type="match status" value="1"/>
</dbReference>
<dbReference type="InterPro" id="IPR028939">
    <property type="entry name" value="P5C_Rdtase_cat_N"/>
</dbReference>
<dbReference type="OrthoDB" id="8650434at2"/>
<accession>A0A095KYS5</accession>
<feature type="domain" description="DUF2520" evidence="4">
    <location>
        <begin position="210"/>
        <end position="336"/>
    </location>
</feature>
<dbReference type="InterPro" id="IPR008927">
    <property type="entry name" value="6-PGluconate_DH-like_C_sf"/>
</dbReference>